<dbReference type="GO" id="GO:0003677">
    <property type="term" value="F:DNA binding"/>
    <property type="evidence" value="ECO:0007669"/>
    <property type="project" value="InterPro"/>
</dbReference>
<name>X2LCH9_9BACT</name>
<evidence type="ECO:0000259" key="1">
    <source>
        <dbReference type="Pfam" id="PF12728"/>
    </source>
</evidence>
<reference evidence="3" key="1">
    <citation type="submission" date="2013-10" db="EMBL/GenBank/DDBJ databases">
        <title>Functional metagenomics reveals novel beta-galactosidases not predictable from gene sequences.</title>
        <authorList>
            <person name="Cheng J."/>
            <person name="Engel K."/>
            <person name="Romantsov T."/>
            <person name="Neufeld J.D."/>
            <person name="Rose D.R."/>
            <person name="Charles T.C."/>
        </authorList>
    </citation>
    <scope>NUCLEOTIDE SEQUENCE</scope>
</reference>
<dbReference type="InterPro" id="IPR025847">
    <property type="entry name" value="MEDS_domain"/>
</dbReference>
<accession>X2LCH9</accession>
<dbReference type="InterPro" id="IPR010093">
    <property type="entry name" value="SinI_DNA-bd"/>
</dbReference>
<sequence>MGESEPLLDIEQAARFLNVSETSLRRWTNDGRLACLRIGRRRERRFRMADLLAFVEGEPAGSSRAGGAMPHGTHLCGLYSSEEGQVQQAVTFFAGGFPPRSASFLVGTPEIRERILAGLEREHTELAVAVAEGRLVISDYAANASEQLDWWETRIGESVRRGVTLVRAIGDAGAFVQAASREELARYEAEFDQRIAGRFPVITMCQYDVRLFSGLVVLDALRSHPHSFGQSAERILA</sequence>
<evidence type="ECO:0000313" key="3">
    <source>
        <dbReference type="EMBL" id="AHN97947.1"/>
    </source>
</evidence>
<dbReference type="Pfam" id="PF14417">
    <property type="entry name" value="MEDS"/>
    <property type="match status" value="1"/>
</dbReference>
<dbReference type="EMBL" id="KF796606">
    <property type="protein sequence ID" value="AHN97947.1"/>
    <property type="molecule type" value="Genomic_DNA"/>
</dbReference>
<proteinExistence type="predicted"/>
<feature type="domain" description="MEDS" evidence="2">
    <location>
        <begin position="73"/>
        <end position="225"/>
    </location>
</feature>
<dbReference type="Pfam" id="PF12728">
    <property type="entry name" value="HTH_17"/>
    <property type="match status" value="1"/>
</dbReference>
<evidence type="ECO:0000259" key="2">
    <source>
        <dbReference type="Pfam" id="PF14417"/>
    </source>
</evidence>
<dbReference type="SUPFAM" id="SSF46955">
    <property type="entry name" value="Putative DNA-binding domain"/>
    <property type="match status" value="1"/>
</dbReference>
<dbReference type="InterPro" id="IPR009061">
    <property type="entry name" value="DNA-bd_dom_put_sf"/>
</dbReference>
<organism evidence="3">
    <name type="scientific">uncultured bacterium lac160</name>
    <dbReference type="NCBI Taxonomy" id="1447241"/>
    <lineage>
        <taxon>Bacteria</taxon>
        <taxon>environmental samples</taxon>
    </lineage>
</organism>
<protein>
    <submittedName>
        <fullName evidence="3">Transcriptional repressor of DCM dehalogenase</fullName>
    </submittedName>
</protein>
<dbReference type="NCBIfam" id="TIGR01764">
    <property type="entry name" value="excise"/>
    <property type="match status" value="1"/>
</dbReference>
<dbReference type="AlphaFoldDB" id="X2LCH9"/>
<feature type="domain" description="Helix-turn-helix" evidence="1">
    <location>
        <begin position="7"/>
        <end position="57"/>
    </location>
</feature>
<dbReference type="InterPro" id="IPR041657">
    <property type="entry name" value="HTH_17"/>
</dbReference>